<evidence type="ECO:0000256" key="1">
    <source>
        <dbReference type="ARBA" id="ARBA00004141"/>
    </source>
</evidence>
<dbReference type="InterPro" id="IPR000326">
    <property type="entry name" value="PAP2/HPO"/>
</dbReference>
<keyword evidence="5 6" id="KW-0472">Membrane</keyword>
<dbReference type="SUPFAM" id="SSF48317">
    <property type="entry name" value="Acid phosphatase/Vanadium-dependent haloperoxidase"/>
    <property type="match status" value="1"/>
</dbReference>
<gene>
    <name evidence="8" type="ORF">KUF71_002155</name>
</gene>
<dbReference type="CDD" id="cd03390">
    <property type="entry name" value="PAP2_containing_1_like"/>
    <property type="match status" value="1"/>
</dbReference>
<sequence>MNNVLAEVLIRLVLGIIALYFDKVHPFTRKIHPDELWLYKNPRTDSYVTTTSLWIMSLGVPTAVILCVSFMKRKQSDALQGFLACTLGCVLNALLTNIIKVIVGRPRPDFFWRCYPDGAVSSDLSCTGDINVVQEGRKSFPSGHSSWAFAGLGFLALYIAGKLHTFSPEGKAQAWKLVAPLAPLCSALMIALSRTCDYHHHWQDVACGSILGLFCAYISYYHYYPKLSSPVSDLPLVDIPIKTTSVSEGLGVKTV</sequence>
<evidence type="ECO:0000256" key="3">
    <source>
        <dbReference type="ARBA" id="ARBA00022692"/>
    </source>
</evidence>
<evidence type="ECO:0000256" key="5">
    <source>
        <dbReference type="ARBA" id="ARBA00023136"/>
    </source>
</evidence>
<name>A0AAE1HN72_9NEOP</name>
<feature type="transmembrane region" description="Helical" evidence="6">
    <location>
        <begin position="47"/>
        <end position="70"/>
    </location>
</feature>
<dbReference type="GO" id="GO:0016020">
    <property type="term" value="C:membrane"/>
    <property type="evidence" value="ECO:0007669"/>
    <property type="project" value="UniProtKB-SubCell"/>
</dbReference>
<feature type="transmembrane region" description="Helical" evidence="6">
    <location>
        <begin position="147"/>
        <end position="165"/>
    </location>
</feature>
<dbReference type="AlphaFoldDB" id="A0AAE1HN72"/>
<evidence type="ECO:0000313" key="8">
    <source>
        <dbReference type="EMBL" id="KAK3923746.1"/>
    </source>
</evidence>
<evidence type="ECO:0000259" key="7">
    <source>
        <dbReference type="SMART" id="SM00014"/>
    </source>
</evidence>
<dbReference type="Pfam" id="PF01569">
    <property type="entry name" value="PAP2"/>
    <property type="match status" value="1"/>
</dbReference>
<dbReference type="PANTHER" id="PTHR10165:SF35">
    <property type="entry name" value="RE23632P"/>
    <property type="match status" value="1"/>
</dbReference>
<comment type="caution">
    <text evidence="8">The sequence shown here is derived from an EMBL/GenBank/DDBJ whole genome shotgun (WGS) entry which is preliminary data.</text>
</comment>
<dbReference type="Proteomes" id="UP001219518">
    <property type="component" value="Unassembled WGS sequence"/>
</dbReference>
<evidence type="ECO:0000256" key="2">
    <source>
        <dbReference type="ARBA" id="ARBA00008816"/>
    </source>
</evidence>
<dbReference type="InterPro" id="IPR043216">
    <property type="entry name" value="PAP-like"/>
</dbReference>
<comment type="subcellular location">
    <subcellularLocation>
        <location evidence="1">Membrane</location>
        <topology evidence="1">Multi-pass membrane protein</topology>
    </subcellularLocation>
</comment>
<dbReference type="SMART" id="SM00014">
    <property type="entry name" value="acidPPc"/>
    <property type="match status" value="1"/>
</dbReference>
<dbReference type="GO" id="GO:0006644">
    <property type="term" value="P:phospholipid metabolic process"/>
    <property type="evidence" value="ECO:0007669"/>
    <property type="project" value="InterPro"/>
</dbReference>
<reference evidence="8" key="2">
    <citation type="journal article" date="2023" name="BMC Genomics">
        <title>Pest status, molecular evolution, and epigenetic factors derived from the genome assembly of Frankliniella fusca, a thysanopteran phytovirus vector.</title>
        <authorList>
            <person name="Catto M.A."/>
            <person name="Labadie P.E."/>
            <person name="Jacobson A.L."/>
            <person name="Kennedy G.G."/>
            <person name="Srinivasan R."/>
            <person name="Hunt B.G."/>
        </authorList>
    </citation>
    <scope>NUCLEOTIDE SEQUENCE</scope>
    <source>
        <strain evidence="8">PL_HMW_Pooled</strain>
    </source>
</reference>
<keyword evidence="3 6" id="KW-0812">Transmembrane</keyword>
<dbReference type="Gene3D" id="1.20.144.10">
    <property type="entry name" value="Phosphatidic acid phosphatase type 2/haloperoxidase"/>
    <property type="match status" value="1"/>
</dbReference>
<dbReference type="GO" id="GO:0046839">
    <property type="term" value="P:phospholipid dephosphorylation"/>
    <property type="evidence" value="ECO:0007669"/>
    <property type="project" value="TreeGrafter"/>
</dbReference>
<proteinExistence type="inferred from homology"/>
<evidence type="ECO:0000256" key="6">
    <source>
        <dbReference type="SAM" id="Phobius"/>
    </source>
</evidence>
<comment type="similarity">
    <text evidence="2">Belongs to the PA-phosphatase related phosphoesterase family.</text>
</comment>
<evidence type="ECO:0000256" key="4">
    <source>
        <dbReference type="ARBA" id="ARBA00022989"/>
    </source>
</evidence>
<dbReference type="InterPro" id="IPR036938">
    <property type="entry name" value="PAP2/HPO_sf"/>
</dbReference>
<organism evidence="8 9">
    <name type="scientific">Frankliniella fusca</name>
    <dbReference type="NCBI Taxonomy" id="407009"/>
    <lineage>
        <taxon>Eukaryota</taxon>
        <taxon>Metazoa</taxon>
        <taxon>Ecdysozoa</taxon>
        <taxon>Arthropoda</taxon>
        <taxon>Hexapoda</taxon>
        <taxon>Insecta</taxon>
        <taxon>Pterygota</taxon>
        <taxon>Neoptera</taxon>
        <taxon>Paraneoptera</taxon>
        <taxon>Thysanoptera</taxon>
        <taxon>Terebrantia</taxon>
        <taxon>Thripoidea</taxon>
        <taxon>Thripidae</taxon>
        <taxon>Frankliniella</taxon>
    </lineage>
</organism>
<feature type="domain" description="Phosphatidic acid phosphatase type 2/haloperoxidase" evidence="7">
    <location>
        <begin position="82"/>
        <end position="220"/>
    </location>
</feature>
<reference evidence="8" key="1">
    <citation type="submission" date="2021-07" db="EMBL/GenBank/DDBJ databases">
        <authorList>
            <person name="Catto M.A."/>
            <person name="Jacobson A."/>
            <person name="Kennedy G."/>
            <person name="Labadie P."/>
            <person name="Hunt B.G."/>
            <person name="Srinivasan R."/>
        </authorList>
    </citation>
    <scope>NUCLEOTIDE SEQUENCE</scope>
    <source>
        <strain evidence="8">PL_HMW_Pooled</strain>
        <tissue evidence="8">Head</tissue>
    </source>
</reference>
<accession>A0AAE1HN72</accession>
<keyword evidence="9" id="KW-1185">Reference proteome</keyword>
<feature type="transmembrane region" description="Helical" evidence="6">
    <location>
        <begin position="201"/>
        <end position="220"/>
    </location>
</feature>
<feature type="transmembrane region" description="Helical" evidence="6">
    <location>
        <begin position="82"/>
        <end position="103"/>
    </location>
</feature>
<dbReference type="GO" id="GO:0008195">
    <property type="term" value="F:phosphatidate phosphatase activity"/>
    <property type="evidence" value="ECO:0007669"/>
    <property type="project" value="TreeGrafter"/>
</dbReference>
<keyword evidence="4 6" id="KW-1133">Transmembrane helix</keyword>
<dbReference type="EMBL" id="JAHWGI010001149">
    <property type="protein sequence ID" value="KAK3923746.1"/>
    <property type="molecule type" value="Genomic_DNA"/>
</dbReference>
<evidence type="ECO:0000313" key="9">
    <source>
        <dbReference type="Proteomes" id="UP001219518"/>
    </source>
</evidence>
<protein>
    <submittedName>
        <fullName evidence="8">Phospholipid phosphatase 5</fullName>
    </submittedName>
</protein>
<dbReference type="PANTHER" id="PTHR10165">
    <property type="entry name" value="LIPID PHOSPHATE PHOSPHATASE"/>
    <property type="match status" value="1"/>
</dbReference>